<name>A0ACC1QXK9_9HYPO</name>
<organism evidence="1 2">
    <name type="scientific">Lecanicillium saksenae</name>
    <dbReference type="NCBI Taxonomy" id="468837"/>
    <lineage>
        <taxon>Eukaryota</taxon>
        <taxon>Fungi</taxon>
        <taxon>Dikarya</taxon>
        <taxon>Ascomycota</taxon>
        <taxon>Pezizomycotina</taxon>
        <taxon>Sordariomycetes</taxon>
        <taxon>Hypocreomycetidae</taxon>
        <taxon>Hypocreales</taxon>
        <taxon>Cordycipitaceae</taxon>
        <taxon>Lecanicillium</taxon>
    </lineage>
</organism>
<accession>A0ACC1QXK9</accession>
<dbReference type="Proteomes" id="UP001148737">
    <property type="component" value="Unassembled WGS sequence"/>
</dbReference>
<protein>
    <submittedName>
        <fullName evidence="1">Uncharacterized protein</fullName>
    </submittedName>
</protein>
<keyword evidence="2" id="KW-1185">Reference proteome</keyword>
<gene>
    <name evidence="1" type="ORF">NLG97_g4994</name>
</gene>
<evidence type="ECO:0000313" key="1">
    <source>
        <dbReference type="EMBL" id="KAJ3493028.1"/>
    </source>
</evidence>
<reference evidence="1" key="1">
    <citation type="submission" date="2022-07" db="EMBL/GenBank/DDBJ databases">
        <title>Genome Sequence of Lecanicillium saksenae.</title>
        <authorList>
            <person name="Buettner E."/>
        </authorList>
    </citation>
    <scope>NUCLEOTIDE SEQUENCE</scope>
    <source>
        <strain evidence="1">VT-O1</strain>
    </source>
</reference>
<proteinExistence type="predicted"/>
<sequence length="398" mass="45970">MDIWWLVAEQLYCGKDLSSLSRVNRTFNKILARKLWRYLEIDALNRRFLVDERNSPFLLTAENLHHARELVVNFKGLRQSSAIPENLMSLTALIERLANVSSVSIRDACISTELFCAVFLRQKLQHLSISFENDMERFTRLRSDMQALNDANAGFDAQLTKKFKDIYKNWEVKPQLLELPSFHLRHGFESLKYLRICNMFGNLKYWETWLLEILLGSPLLQHLILSIAPTTEVAYLNPSSEQPHRTFFIDLCHSYGKQTKCRLKLQTLRLGYPIQYPDLPALSVLTEAKYLRDIYMCHGSGQYSLTMADFRHYPLPFDVLSPKATPALSCLRVTSLTERLLENQDDIFDPKERMIHTFGSRRLVGLNAAAGIEKLVRKVPTLLLHAYDAEDSFGEPVP</sequence>
<evidence type="ECO:0000313" key="2">
    <source>
        <dbReference type="Proteomes" id="UP001148737"/>
    </source>
</evidence>
<comment type="caution">
    <text evidence="1">The sequence shown here is derived from an EMBL/GenBank/DDBJ whole genome shotgun (WGS) entry which is preliminary data.</text>
</comment>
<dbReference type="EMBL" id="JANAKD010000531">
    <property type="protein sequence ID" value="KAJ3493028.1"/>
    <property type="molecule type" value="Genomic_DNA"/>
</dbReference>